<feature type="region of interest" description="Disordered" evidence="1">
    <location>
        <begin position="88"/>
        <end position="116"/>
    </location>
</feature>
<name>A0A329S0Q1_9STRA</name>
<organism evidence="2 3">
    <name type="scientific">Phytophthora cactorum</name>
    <dbReference type="NCBI Taxonomy" id="29920"/>
    <lineage>
        <taxon>Eukaryota</taxon>
        <taxon>Sar</taxon>
        <taxon>Stramenopiles</taxon>
        <taxon>Oomycota</taxon>
        <taxon>Peronosporomycetes</taxon>
        <taxon>Peronosporales</taxon>
        <taxon>Peronosporaceae</taxon>
        <taxon>Phytophthora</taxon>
    </lineage>
</organism>
<comment type="caution">
    <text evidence="2">The sequence shown here is derived from an EMBL/GenBank/DDBJ whole genome shotgun (WGS) entry which is preliminary data.</text>
</comment>
<evidence type="ECO:0000256" key="1">
    <source>
        <dbReference type="SAM" id="MobiDB-lite"/>
    </source>
</evidence>
<evidence type="ECO:0000313" key="3">
    <source>
        <dbReference type="Proteomes" id="UP000251314"/>
    </source>
</evidence>
<evidence type="ECO:0000313" key="2">
    <source>
        <dbReference type="EMBL" id="RAW30239.1"/>
    </source>
</evidence>
<keyword evidence="3" id="KW-1185">Reference proteome</keyword>
<dbReference type="OrthoDB" id="127409at2759"/>
<feature type="compositionally biased region" description="Acidic residues" evidence="1">
    <location>
        <begin position="169"/>
        <end position="199"/>
    </location>
</feature>
<dbReference type="VEuPathDB" id="FungiDB:PC110_g13401"/>
<sequence>MVAPTPKSPRYQLAAHERQLCREALQKKATRKKAANLTTPAIEIPRSKKKTSPAESKETATAREAAVAEVVADMVTSVVIAATPARPDAVARPATSGSTRKWKRRPTRPRRRAVLQEDDEDGLCMLKVLSDEAERDVRGDTMLETPACIIDADPNLVAQGPDQCTGLNSDEDSDICEESQDEEDEDGDSGDGDWDIGYLTDEDSDEELMEIPDSMWPSAAKNAERMTSMCHNGWEYDQSKFGPDPSYADLFRWGTKVFIAACAKTAYCVRVQD</sequence>
<feature type="compositionally biased region" description="Basic residues" evidence="1">
    <location>
        <begin position="100"/>
        <end position="113"/>
    </location>
</feature>
<accession>A0A329S0Q1</accession>
<dbReference type="Proteomes" id="UP000251314">
    <property type="component" value="Unassembled WGS sequence"/>
</dbReference>
<protein>
    <submittedName>
        <fullName evidence="2">Uncharacterized protein</fullName>
    </submittedName>
</protein>
<dbReference type="AlphaFoldDB" id="A0A329S0Q1"/>
<feature type="region of interest" description="Disordered" evidence="1">
    <location>
        <begin position="160"/>
        <end position="199"/>
    </location>
</feature>
<dbReference type="EMBL" id="MJFZ01000382">
    <property type="protein sequence ID" value="RAW30239.1"/>
    <property type="molecule type" value="Genomic_DNA"/>
</dbReference>
<reference evidence="2 3" key="1">
    <citation type="submission" date="2018-01" db="EMBL/GenBank/DDBJ databases">
        <title>Draft genome of the strawberry crown rot pathogen Phytophthora cactorum.</title>
        <authorList>
            <person name="Armitage A.D."/>
            <person name="Lysoe E."/>
            <person name="Nellist C.F."/>
            <person name="Harrison R.J."/>
            <person name="Brurberg M.B."/>
        </authorList>
    </citation>
    <scope>NUCLEOTIDE SEQUENCE [LARGE SCALE GENOMIC DNA]</scope>
    <source>
        <strain evidence="2 3">10300</strain>
    </source>
</reference>
<feature type="region of interest" description="Disordered" evidence="1">
    <location>
        <begin position="27"/>
        <end position="61"/>
    </location>
</feature>
<gene>
    <name evidence="2" type="ORF">PC110_g13401</name>
</gene>
<proteinExistence type="predicted"/>